<dbReference type="PANTHER" id="PTHR24096">
    <property type="entry name" value="LONG-CHAIN-FATTY-ACID--COA LIGASE"/>
    <property type="match status" value="1"/>
</dbReference>
<comment type="similarity">
    <text evidence="1">Belongs to the ATP-dependent AMP-binding enzyme family.</text>
</comment>
<accession>A0A072PMN1</accession>
<dbReference type="Gene3D" id="3.40.50.12780">
    <property type="entry name" value="N-terminal domain of ligase-like"/>
    <property type="match status" value="1"/>
</dbReference>
<feature type="domain" description="AMP-dependent synthetase/ligase" evidence="3">
    <location>
        <begin position="50"/>
        <end position="419"/>
    </location>
</feature>
<dbReference type="Pfam" id="PF00501">
    <property type="entry name" value="AMP-binding"/>
    <property type="match status" value="1"/>
</dbReference>
<dbReference type="GO" id="GO:0016405">
    <property type="term" value="F:CoA-ligase activity"/>
    <property type="evidence" value="ECO:0007669"/>
    <property type="project" value="TreeGrafter"/>
</dbReference>
<dbReference type="EMBL" id="AMGV01000002">
    <property type="protein sequence ID" value="KEF61314.1"/>
    <property type="molecule type" value="Genomic_DNA"/>
</dbReference>
<keyword evidence="6" id="KW-1185">Reference proteome</keyword>
<dbReference type="InterPro" id="IPR000873">
    <property type="entry name" value="AMP-dep_synth/lig_dom"/>
</dbReference>
<reference evidence="5 6" key="1">
    <citation type="submission" date="2013-03" db="EMBL/GenBank/DDBJ databases">
        <title>The Genome Sequence of Exophiala aquamarina CBS 119918.</title>
        <authorList>
            <consortium name="The Broad Institute Genomics Platform"/>
            <person name="Cuomo C."/>
            <person name="de Hoog S."/>
            <person name="Gorbushina A."/>
            <person name="Walker B."/>
            <person name="Young S.K."/>
            <person name="Zeng Q."/>
            <person name="Gargeya S."/>
            <person name="Fitzgerald M."/>
            <person name="Haas B."/>
            <person name="Abouelleil A."/>
            <person name="Allen A.W."/>
            <person name="Alvarado L."/>
            <person name="Arachchi H.M."/>
            <person name="Berlin A.M."/>
            <person name="Chapman S.B."/>
            <person name="Gainer-Dewar J."/>
            <person name="Goldberg J."/>
            <person name="Griggs A."/>
            <person name="Gujja S."/>
            <person name="Hansen M."/>
            <person name="Howarth C."/>
            <person name="Imamovic A."/>
            <person name="Ireland A."/>
            <person name="Larimer J."/>
            <person name="McCowan C."/>
            <person name="Murphy C."/>
            <person name="Pearson M."/>
            <person name="Poon T.W."/>
            <person name="Priest M."/>
            <person name="Roberts A."/>
            <person name="Saif S."/>
            <person name="Shea T."/>
            <person name="Sisk P."/>
            <person name="Sykes S."/>
            <person name="Wortman J."/>
            <person name="Nusbaum C."/>
            <person name="Birren B."/>
        </authorList>
    </citation>
    <scope>NUCLEOTIDE SEQUENCE [LARGE SCALE GENOMIC DNA]</scope>
    <source>
        <strain evidence="5 6">CBS 119918</strain>
    </source>
</reference>
<dbReference type="AlphaFoldDB" id="A0A072PMN1"/>
<dbReference type="GO" id="GO:0019748">
    <property type="term" value="P:secondary metabolic process"/>
    <property type="evidence" value="ECO:0007669"/>
    <property type="project" value="TreeGrafter"/>
</dbReference>
<organism evidence="5 6">
    <name type="scientific">Exophiala aquamarina CBS 119918</name>
    <dbReference type="NCBI Taxonomy" id="1182545"/>
    <lineage>
        <taxon>Eukaryota</taxon>
        <taxon>Fungi</taxon>
        <taxon>Dikarya</taxon>
        <taxon>Ascomycota</taxon>
        <taxon>Pezizomycotina</taxon>
        <taxon>Eurotiomycetes</taxon>
        <taxon>Chaetothyriomycetidae</taxon>
        <taxon>Chaetothyriales</taxon>
        <taxon>Herpotrichiellaceae</taxon>
        <taxon>Exophiala</taxon>
    </lineage>
</organism>
<dbReference type="FunFam" id="3.30.300.30:FF:000007">
    <property type="entry name" value="4-coumarate--CoA ligase 2"/>
    <property type="match status" value="1"/>
</dbReference>
<evidence type="ECO:0008006" key="7">
    <source>
        <dbReference type="Google" id="ProtNLM"/>
    </source>
</evidence>
<keyword evidence="2" id="KW-0436">Ligase</keyword>
<proteinExistence type="inferred from homology"/>
<comment type="caution">
    <text evidence="5">The sequence shown here is derived from an EMBL/GenBank/DDBJ whole genome shotgun (WGS) entry which is preliminary data.</text>
</comment>
<dbReference type="Pfam" id="PF13193">
    <property type="entry name" value="AMP-binding_C"/>
    <property type="match status" value="1"/>
</dbReference>
<feature type="domain" description="AMP-binding enzyme C-terminal" evidence="4">
    <location>
        <begin position="470"/>
        <end position="547"/>
    </location>
</feature>
<dbReference type="SUPFAM" id="SSF56801">
    <property type="entry name" value="Acetyl-CoA synthetase-like"/>
    <property type="match status" value="1"/>
</dbReference>
<dbReference type="GeneID" id="25277820"/>
<sequence length="567" mass="61959">MAPPRIYRPVKDYTIPTLDLCSLIYSSPESHSTESSVLHIEAAEPSNCVTKAQARTYTQRVAFGLRKACGIGANGAGKDVVVVISTGQVLLAPVFYGVIAAGGIYSAASSSFTTIELARQVKQGDAKAVIASPDCKDVAVKAALECGLDRSKVLVLDSMGGKRSLKSVDGSGKDFIAGEEKHNELLNWEVVTDSNVLENRAICLLYSSGTTGVPKGVNLTHLNIVSEGLIPAYMIREWMQDQRQKVANFKFGYRTIAHLPAAHIAGCQGYFVNPAIAGGPVYWMPKFDFVKFLEYNRKFEIEYFFTVPPIYLLIAKSALVTDQFRSLIRAVTGAAPMGPELQAMAEQKLGCTISQTWGLSETTGSVTAMPWDQDDQTGSISPLMPNVRMRIVDDDENDVEEGQEGEFIVQGPVVTKGYWRNPDSTKAAFSHDGKWFKTGDVGVIRNGKFYIVDRKKELIKYKGLQVAPAELEALLLSHDRILDAAVIGVPDPSGSGNELPRAYVVADKNKIGEAEIKEYVKMNLAQHKQLRGGCIFLDAIPKSPSGKILRRELRHLAKREAQGNARL</sequence>
<evidence type="ECO:0000256" key="2">
    <source>
        <dbReference type="ARBA" id="ARBA00022598"/>
    </source>
</evidence>
<dbReference type="Gene3D" id="3.30.300.30">
    <property type="match status" value="1"/>
</dbReference>
<evidence type="ECO:0000313" key="6">
    <source>
        <dbReference type="Proteomes" id="UP000027920"/>
    </source>
</evidence>
<dbReference type="InterPro" id="IPR045851">
    <property type="entry name" value="AMP-bd_C_sf"/>
</dbReference>
<dbReference type="HOGENOM" id="CLU_000022_59_2_1"/>
<dbReference type="RefSeq" id="XP_013263904.1">
    <property type="nucleotide sequence ID" value="XM_013408450.1"/>
</dbReference>
<gene>
    <name evidence="5" type="ORF">A1O9_02879</name>
</gene>
<evidence type="ECO:0000259" key="4">
    <source>
        <dbReference type="Pfam" id="PF13193"/>
    </source>
</evidence>
<dbReference type="PROSITE" id="PS00455">
    <property type="entry name" value="AMP_BINDING"/>
    <property type="match status" value="1"/>
</dbReference>
<dbReference type="STRING" id="1182545.A0A072PMN1"/>
<dbReference type="InterPro" id="IPR020845">
    <property type="entry name" value="AMP-binding_CS"/>
</dbReference>
<evidence type="ECO:0000256" key="1">
    <source>
        <dbReference type="ARBA" id="ARBA00006432"/>
    </source>
</evidence>
<evidence type="ECO:0000313" key="5">
    <source>
        <dbReference type="EMBL" id="KEF61314.1"/>
    </source>
</evidence>
<evidence type="ECO:0000259" key="3">
    <source>
        <dbReference type="Pfam" id="PF00501"/>
    </source>
</evidence>
<dbReference type="Proteomes" id="UP000027920">
    <property type="component" value="Unassembled WGS sequence"/>
</dbReference>
<dbReference type="PANTHER" id="PTHR24096:SF149">
    <property type="entry name" value="AMP-BINDING DOMAIN-CONTAINING PROTEIN-RELATED"/>
    <property type="match status" value="1"/>
</dbReference>
<dbReference type="OrthoDB" id="1898221at2759"/>
<dbReference type="VEuPathDB" id="FungiDB:A1O9_02879"/>
<dbReference type="InterPro" id="IPR025110">
    <property type="entry name" value="AMP-bd_C"/>
</dbReference>
<protein>
    <recommendedName>
        <fullName evidence="7">4-coumarate-CoA ligase</fullName>
    </recommendedName>
</protein>
<dbReference type="InterPro" id="IPR042099">
    <property type="entry name" value="ANL_N_sf"/>
</dbReference>
<name>A0A072PMN1_9EURO</name>